<proteinExistence type="inferred from homology"/>
<sequence length="631" mass="72074">MLFMKSLFSILAAVLLLSTHLWGQEVVNSPSNDSINATLLFEYQQRLDELERQRKADSLRREELEEAFKQRQGTDGPDRDELQKELNAITQEDERRQLQKKSHIESLRSSAVGYPVRGVMEDTLFYIYSKIGASMPKERALNISAKIHRLYDDDFLNVDSIIVQKSENSYDIVYRDLIVMSVSENDALWEGIEMQTLAQNIRDSIGGSIEMARRENSLVKTLVRVGLVLLVLGLAWLVFWLIGKGYAKLLAYVDRNKGKWLRNLSYKDYTFLTAEQEMLVVLFLLKIMRWFVYAILLYITLPIVFSIFPFSRQWADALFRLIWSPFRGVLMSVWAYLPNLFSILVIYVVMKYVIRFVKYVFHEIGAGKLEIGGFHADWAMPTYHIVRFLLYAFMFVLIFPYLPGSDSNIFKGVSVFIGVLFSLGSSSAIANMVAGLVITYMRPFKIGDRIKIGEVTGEVIEKTMLVTRVRTIKNEVITIPNSSILTGNTTNYSVEANGQGLIVYSTVTIGYDVPWRKVHQALFEAASRTDMILSEPQPFVLQTGLDDFYVSYQINAYTRESGKQALIYSVLHQNIQDVFNEQGIEIMSPHYRASRDGNATTVPADYLPKDYEAPAFHVKVKRESGGTGDVR</sequence>
<keyword evidence="7" id="KW-0175">Coiled coil</keyword>
<organism evidence="12 13">
    <name type="scientific">Breznakibacter xylanolyticus</name>
    <dbReference type="NCBI Taxonomy" id="990"/>
    <lineage>
        <taxon>Bacteria</taxon>
        <taxon>Pseudomonadati</taxon>
        <taxon>Bacteroidota</taxon>
        <taxon>Bacteroidia</taxon>
        <taxon>Marinilabiliales</taxon>
        <taxon>Marinilabiliaceae</taxon>
        <taxon>Breznakibacter</taxon>
    </lineage>
</organism>
<keyword evidence="3" id="KW-1003">Cell membrane</keyword>
<dbReference type="InterPro" id="IPR010920">
    <property type="entry name" value="LSM_dom_sf"/>
</dbReference>
<dbReference type="InterPro" id="IPR049278">
    <property type="entry name" value="MS_channel_C"/>
</dbReference>
<feature type="signal peptide" evidence="9">
    <location>
        <begin position="1"/>
        <end position="23"/>
    </location>
</feature>
<keyword evidence="6 8" id="KW-0472">Membrane</keyword>
<name>A0A2W7NPX2_9BACT</name>
<protein>
    <submittedName>
        <fullName evidence="12">Small-conductance mechanosensitive channel</fullName>
    </submittedName>
</protein>
<feature type="domain" description="Mechanosensitive ion channel MscS" evidence="10">
    <location>
        <begin position="428"/>
        <end position="493"/>
    </location>
</feature>
<evidence type="ECO:0000313" key="13">
    <source>
        <dbReference type="Proteomes" id="UP000249239"/>
    </source>
</evidence>
<keyword evidence="9" id="KW-0732">Signal</keyword>
<dbReference type="PANTHER" id="PTHR30221:SF18">
    <property type="entry name" value="SLL0590 PROTEIN"/>
    <property type="match status" value="1"/>
</dbReference>
<keyword evidence="5 8" id="KW-1133">Transmembrane helix</keyword>
<evidence type="ECO:0000256" key="9">
    <source>
        <dbReference type="SAM" id="SignalP"/>
    </source>
</evidence>
<evidence type="ECO:0000256" key="4">
    <source>
        <dbReference type="ARBA" id="ARBA00022692"/>
    </source>
</evidence>
<feature type="transmembrane region" description="Helical" evidence="8">
    <location>
        <begin position="328"/>
        <end position="349"/>
    </location>
</feature>
<dbReference type="GO" id="GO:0008381">
    <property type="term" value="F:mechanosensitive monoatomic ion channel activity"/>
    <property type="evidence" value="ECO:0007669"/>
    <property type="project" value="InterPro"/>
</dbReference>
<feature type="transmembrane region" description="Helical" evidence="8">
    <location>
        <begin position="222"/>
        <end position="242"/>
    </location>
</feature>
<dbReference type="SUPFAM" id="SSF82689">
    <property type="entry name" value="Mechanosensitive channel protein MscS (YggB), C-terminal domain"/>
    <property type="match status" value="1"/>
</dbReference>
<keyword evidence="13" id="KW-1185">Reference proteome</keyword>
<feature type="transmembrane region" description="Helical" evidence="8">
    <location>
        <begin position="290"/>
        <end position="308"/>
    </location>
</feature>
<dbReference type="Pfam" id="PF00924">
    <property type="entry name" value="MS_channel_2nd"/>
    <property type="match status" value="1"/>
</dbReference>
<dbReference type="InterPro" id="IPR045275">
    <property type="entry name" value="MscS_archaea/bacteria_type"/>
</dbReference>
<evidence type="ECO:0000256" key="2">
    <source>
        <dbReference type="ARBA" id="ARBA00008017"/>
    </source>
</evidence>
<dbReference type="Proteomes" id="UP000249239">
    <property type="component" value="Unassembled WGS sequence"/>
</dbReference>
<dbReference type="SUPFAM" id="SSF50182">
    <property type="entry name" value="Sm-like ribonucleoproteins"/>
    <property type="match status" value="1"/>
</dbReference>
<dbReference type="InterPro" id="IPR011066">
    <property type="entry name" value="MscS_channel_C_sf"/>
</dbReference>
<reference evidence="12 13" key="1">
    <citation type="submission" date="2018-06" db="EMBL/GenBank/DDBJ databases">
        <title>Genomic Encyclopedia of Archaeal and Bacterial Type Strains, Phase II (KMG-II): from individual species to whole genera.</title>
        <authorList>
            <person name="Goeker M."/>
        </authorList>
    </citation>
    <scope>NUCLEOTIDE SEQUENCE [LARGE SCALE GENOMIC DNA]</scope>
    <source>
        <strain evidence="12 13">DSM 6779</strain>
    </source>
</reference>
<dbReference type="PANTHER" id="PTHR30221">
    <property type="entry name" value="SMALL-CONDUCTANCE MECHANOSENSITIVE CHANNEL"/>
    <property type="match status" value="1"/>
</dbReference>
<feature type="chain" id="PRO_5015932874" evidence="9">
    <location>
        <begin position="24"/>
        <end position="631"/>
    </location>
</feature>
<dbReference type="EMBL" id="QKZK01000016">
    <property type="protein sequence ID" value="PZX15306.1"/>
    <property type="molecule type" value="Genomic_DNA"/>
</dbReference>
<dbReference type="Pfam" id="PF21082">
    <property type="entry name" value="MS_channel_3rd"/>
    <property type="match status" value="1"/>
</dbReference>
<feature type="domain" description="Mechanosensitive ion channel MscS C-terminal" evidence="11">
    <location>
        <begin position="506"/>
        <end position="586"/>
    </location>
</feature>
<evidence type="ECO:0000259" key="10">
    <source>
        <dbReference type="Pfam" id="PF00924"/>
    </source>
</evidence>
<evidence type="ECO:0000259" key="11">
    <source>
        <dbReference type="Pfam" id="PF21082"/>
    </source>
</evidence>
<dbReference type="Gene3D" id="2.30.30.60">
    <property type="match status" value="1"/>
</dbReference>
<dbReference type="Gene3D" id="1.10.287.1260">
    <property type="match status" value="1"/>
</dbReference>
<evidence type="ECO:0000256" key="7">
    <source>
        <dbReference type="SAM" id="Coils"/>
    </source>
</evidence>
<feature type="transmembrane region" description="Helical" evidence="8">
    <location>
        <begin position="385"/>
        <end position="403"/>
    </location>
</feature>
<dbReference type="InterPro" id="IPR023408">
    <property type="entry name" value="MscS_beta-dom_sf"/>
</dbReference>
<evidence type="ECO:0000256" key="5">
    <source>
        <dbReference type="ARBA" id="ARBA00022989"/>
    </source>
</evidence>
<dbReference type="AlphaFoldDB" id="A0A2W7NPX2"/>
<comment type="similarity">
    <text evidence="2">Belongs to the MscS (TC 1.A.23) family.</text>
</comment>
<evidence type="ECO:0000313" key="12">
    <source>
        <dbReference type="EMBL" id="PZX15306.1"/>
    </source>
</evidence>
<evidence type="ECO:0000256" key="1">
    <source>
        <dbReference type="ARBA" id="ARBA00004651"/>
    </source>
</evidence>
<comment type="subcellular location">
    <subcellularLocation>
        <location evidence="1">Cell membrane</location>
        <topology evidence="1">Multi-pass membrane protein</topology>
    </subcellularLocation>
</comment>
<dbReference type="Gene3D" id="3.30.70.100">
    <property type="match status" value="1"/>
</dbReference>
<keyword evidence="4 8" id="KW-0812">Transmembrane</keyword>
<gene>
    <name evidence="12" type="ORF">LX69_02143</name>
</gene>
<evidence type="ECO:0000256" key="3">
    <source>
        <dbReference type="ARBA" id="ARBA00022475"/>
    </source>
</evidence>
<feature type="transmembrane region" description="Helical" evidence="8">
    <location>
        <begin position="415"/>
        <end position="441"/>
    </location>
</feature>
<evidence type="ECO:0000256" key="8">
    <source>
        <dbReference type="SAM" id="Phobius"/>
    </source>
</evidence>
<accession>A0A2W7NPX2</accession>
<dbReference type="GO" id="GO:0005886">
    <property type="term" value="C:plasma membrane"/>
    <property type="evidence" value="ECO:0007669"/>
    <property type="project" value="UniProtKB-SubCell"/>
</dbReference>
<evidence type="ECO:0000256" key="6">
    <source>
        <dbReference type="ARBA" id="ARBA00023136"/>
    </source>
</evidence>
<comment type="caution">
    <text evidence="12">The sequence shown here is derived from an EMBL/GenBank/DDBJ whole genome shotgun (WGS) entry which is preliminary data.</text>
</comment>
<dbReference type="InterPro" id="IPR006685">
    <property type="entry name" value="MscS_channel_2nd"/>
</dbReference>
<feature type="coiled-coil region" evidence="7">
    <location>
        <begin position="40"/>
        <end position="67"/>
    </location>
</feature>